<reference evidence="2 3" key="1">
    <citation type="journal article" date="2022" name="Arch. Microbiol.">
        <title>Paraburkholderia bengalensis sp. nov. isolated from roots of Oryza sativa, IR64.</title>
        <authorList>
            <person name="Nag P."/>
            <person name="Mondal N."/>
            <person name="Sarkar J."/>
            <person name="Das S."/>
        </authorList>
    </citation>
    <scope>NUCLEOTIDE SEQUENCE [LARGE SCALE GENOMIC DNA]</scope>
    <source>
        <strain evidence="2 3">IR64_4_BI</strain>
    </source>
</reference>
<dbReference type="Pfam" id="PF01261">
    <property type="entry name" value="AP_endonuc_2"/>
    <property type="match status" value="1"/>
</dbReference>
<evidence type="ECO:0000259" key="1">
    <source>
        <dbReference type="Pfam" id="PF01261"/>
    </source>
</evidence>
<dbReference type="InterPro" id="IPR036237">
    <property type="entry name" value="Xyl_isomerase-like_sf"/>
</dbReference>
<proteinExistence type="predicted"/>
<feature type="domain" description="Xylose isomerase-like TIM barrel" evidence="1">
    <location>
        <begin position="31"/>
        <end position="164"/>
    </location>
</feature>
<protein>
    <submittedName>
        <fullName evidence="2">TIM barrel protein</fullName>
    </submittedName>
</protein>
<dbReference type="Gene3D" id="3.20.20.150">
    <property type="entry name" value="Divalent-metal-dependent TIM barrel enzymes"/>
    <property type="match status" value="1"/>
</dbReference>
<evidence type="ECO:0000313" key="2">
    <source>
        <dbReference type="EMBL" id="MEI5996264.1"/>
    </source>
</evidence>
<gene>
    <name evidence="2" type="ORF">H3V53_03290</name>
</gene>
<dbReference type="RefSeq" id="WP_336596700.1">
    <property type="nucleotide sequence ID" value="NZ_JACFYJ010000003.1"/>
</dbReference>
<name>A0ABU8IL83_9BURK</name>
<dbReference type="InterPro" id="IPR013022">
    <property type="entry name" value="Xyl_isomerase-like_TIM-brl"/>
</dbReference>
<organism evidence="2 3">
    <name type="scientific">Paraburkholderia bengalensis</name>
    <dbReference type="NCBI Taxonomy" id="2747562"/>
    <lineage>
        <taxon>Bacteria</taxon>
        <taxon>Pseudomonadati</taxon>
        <taxon>Pseudomonadota</taxon>
        <taxon>Betaproteobacteria</taxon>
        <taxon>Burkholderiales</taxon>
        <taxon>Burkholderiaceae</taxon>
        <taxon>Paraburkholderia</taxon>
    </lineage>
</organism>
<accession>A0ABU8IL83</accession>
<comment type="caution">
    <text evidence="2">The sequence shown here is derived from an EMBL/GenBank/DDBJ whole genome shotgun (WGS) entry which is preliminary data.</text>
</comment>
<keyword evidence="3" id="KW-1185">Reference proteome</keyword>
<sequence length="164" mass="18202">MNPTSSVATNGPRLALSPVTLAQCAFEQAFAMTARAGFEGIGLRYDQFERYLAQAGSVDEVKRWLHAFGLQFAEVAFLAEWQYHGGLPLVSRRQRSGGADEASVRLRDRLHAFLAHCEQFECANVTAVPALRESGDLDVAAEEFAALCDIERPYGVRLCLEFMW</sequence>
<dbReference type="SUPFAM" id="SSF51658">
    <property type="entry name" value="Xylose isomerase-like"/>
    <property type="match status" value="1"/>
</dbReference>
<evidence type="ECO:0000313" key="3">
    <source>
        <dbReference type="Proteomes" id="UP001386437"/>
    </source>
</evidence>
<dbReference type="EMBL" id="JACFYJ010000003">
    <property type="protein sequence ID" value="MEI5996264.1"/>
    <property type="molecule type" value="Genomic_DNA"/>
</dbReference>
<dbReference type="Proteomes" id="UP001386437">
    <property type="component" value="Unassembled WGS sequence"/>
</dbReference>